<name>A0A076FFG9_9VIRU</name>
<keyword evidence="1" id="KW-1133">Transmembrane helix</keyword>
<sequence length="135" mass="16225">MIMKLLIIFWILFFTIFVYKNVINSNLIFLISAIAISFVFIHKKKKIESFKNDNNINKWIAQIKRNKSKNDINHALIQLKEYYHSIDNRFNKKKLKKIIDEYDKKEIYESNIEENNPHSIGVSFTQNKNEDQLEI</sequence>
<dbReference type="RefSeq" id="YP_009052183.1">
    <property type="nucleotide sequence ID" value="NC_024697.1"/>
</dbReference>
<organism evidence="2 3">
    <name type="scientific">Aureococcus anophagefferens virus</name>
    <dbReference type="NCBI Taxonomy" id="1474867"/>
    <lineage>
        <taxon>Viruses</taxon>
        <taxon>Varidnaviria</taxon>
        <taxon>Bamfordvirae</taxon>
        <taxon>Nucleocytoviricota</taxon>
        <taxon>Megaviricetes</taxon>
        <taxon>Imitervirales</taxon>
        <taxon>Schizomimiviridae</taxon>
        <taxon>Kratosvirus</taxon>
        <taxon>Kratosvirus quantuckense</taxon>
    </lineage>
</organism>
<feature type="transmembrane region" description="Helical" evidence="1">
    <location>
        <begin position="5"/>
        <end position="20"/>
    </location>
</feature>
<keyword evidence="1" id="KW-0472">Membrane</keyword>
<gene>
    <name evidence="2" type="ORF">AaV_106</name>
</gene>
<dbReference type="KEGG" id="vg:20041481"/>
<keyword evidence="1" id="KW-0812">Transmembrane</keyword>
<evidence type="ECO:0000313" key="2">
    <source>
        <dbReference type="EMBL" id="AII16989.1"/>
    </source>
</evidence>
<accession>A0A076FFG9</accession>
<evidence type="ECO:0000313" key="3">
    <source>
        <dbReference type="Proteomes" id="UP000028667"/>
    </source>
</evidence>
<dbReference type="Proteomes" id="UP000028667">
    <property type="component" value="Segment"/>
</dbReference>
<proteinExistence type="predicted"/>
<protein>
    <submittedName>
        <fullName evidence="2">Uncharacterized protein</fullName>
    </submittedName>
</protein>
<dbReference type="GeneID" id="20041481"/>
<dbReference type="EMBL" id="KJ645900">
    <property type="protein sequence ID" value="AII16989.1"/>
    <property type="molecule type" value="Genomic_DNA"/>
</dbReference>
<evidence type="ECO:0000256" key="1">
    <source>
        <dbReference type="SAM" id="Phobius"/>
    </source>
</evidence>
<keyword evidence="3" id="KW-1185">Reference proteome</keyword>
<feature type="transmembrane region" description="Helical" evidence="1">
    <location>
        <begin position="26"/>
        <end position="42"/>
    </location>
</feature>
<reference evidence="2 3" key="1">
    <citation type="journal article" date="2014" name="Virology">
        <title>Genome of brown tide virus (AaV), the little giant of the Megaviridae, elucidates NCLDV genome expansion and host-virus coevolution.</title>
        <authorList>
            <person name="Moniruzzaman M."/>
            <person name="LeCleir G.R."/>
            <person name="Brown C.M."/>
            <person name="Gobler C.J."/>
            <person name="Bidle K.D."/>
            <person name="Wilson W.H."/>
            <person name="Wilhelm S.W."/>
        </authorList>
    </citation>
    <scope>NUCLEOTIDE SEQUENCE [LARGE SCALE GENOMIC DNA]</scope>
    <source>
        <strain evidence="2">BtV-01</strain>
    </source>
</reference>